<proteinExistence type="predicted"/>
<dbReference type="EMBL" id="GBXM01100228">
    <property type="protein sequence ID" value="JAH08349.1"/>
    <property type="molecule type" value="Transcribed_RNA"/>
</dbReference>
<name>A0A0E9PV35_ANGAN</name>
<protein>
    <submittedName>
        <fullName evidence="1">Uncharacterized protein</fullName>
    </submittedName>
</protein>
<reference evidence="1" key="1">
    <citation type="submission" date="2014-11" db="EMBL/GenBank/DDBJ databases">
        <authorList>
            <person name="Amaro Gonzalez C."/>
        </authorList>
    </citation>
    <scope>NUCLEOTIDE SEQUENCE</scope>
</reference>
<evidence type="ECO:0000313" key="1">
    <source>
        <dbReference type="EMBL" id="JAH08349.1"/>
    </source>
</evidence>
<organism evidence="1">
    <name type="scientific">Anguilla anguilla</name>
    <name type="common">European freshwater eel</name>
    <name type="synonym">Muraena anguilla</name>
    <dbReference type="NCBI Taxonomy" id="7936"/>
    <lineage>
        <taxon>Eukaryota</taxon>
        <taxon>Metazoa</taxon>
        <taxon>Chordata</taxon>
        <taxon>Craniata</taxon>
        <taxon>Vertebrata</taxon>
        <taxon>Euteleostomi</taxon>
        <taxon>Actinopterygii</taxon>
        <taxon>Neopterygii</taxon>
        <taxon>Teleostei</taxon>
        <taxon>Anguilliformes</taxon>
        <taxon>Anguillidae</taxon>
        <taxon>Anguilla</taxon>
    </lineage>
</organism>
<reference evidence="1" key="2">
    <citation type="journal article" date="2015" name="Fish Shellfish Immunol.">
        <title>Early steps in the European eel (Anguilla anguilla)-Vibrio vulnificus interaction in the gills: Role of the RtxA13 toxin.</title>
        <authorList>
            <person name="Callol A."/>
            <person name="Pajuelo D."/>
            <person name="Ebbesson L."/>
            <person name="Teles M."/>
            <person name="MacKenzie S."/>
            <person name="Amaro C."/>
        </authorList>
    </citation>
    <scope>NUCLEOTIDE SEQUENCE</scope>
</reference>
<dbReference type="AlphaFoldDB" id="A0A0E9PV35"/>
<accession>A0A0E9PV35</accession>
<sequence>MQQNVFHFIHIITHMQAISLSYICTILIDNLSVAGEGRDVKFSFQSKLTPI</sequence>